<keyword evidence="3" id="KW-1185">Reference proteome</keyword>
<evidence type="ECO:0000313" key="2">
    <source>
        <dbReference type="EMBL" id="WCT73512.1"/>
    </source>
</evidence>
<reference evidence="2 3" key="1">
    <citation type="submission" date="2023-02" db="EMBL/GenBank/DDBJ databases">
        <title>Genome sequence of Sphingomonas naphthae.</title>
        <authorList>
            <person name="Kim S."/>
            <person name="Heo J."/>
            <person name="Kwon S.-W."/>
        </authorList>
    </citation>
    <scope>NUCLEOTIDE SEQUENCE [LARGE SCALE GENOMIC DNA]</scope>
    <source>
        <strain evidence="2 3">KACC 18716</strain>
    </source>
</reference>
<dbReference type="Proteomes" id="UP001220395">
    <property type="component" value="Chromosome"/>
</dbReference>
<keyword evidence="1" id="KW-0812">Transmembrane</keyword>
<dbReference type="NCBIfam" id="NF038065">
    <property type="entry name" value="Pr6Pr"/>
    <property type="match status" value="1"/>
</dbReference>
<organism evidence="2 3">
    <name type="scientific">Sphingomonas naphthae</name>
    <dbReference type="NCBI Taxonomy" id="1813468"/>
    <lineage>
        <taxon>Bacteria</taxon>
        <taxon>Pseudomonadati</taxon>
        <taxon>Pseudomonadota</taxon>
        <taxon>Alphaproteobacteria</taxon>
        <taxon>Sphingomonadales</taxon>
        <taxon>Sphingomonadaceae</taxon>
        <taxon>Sphingomonas</taxon>
    </lineage>
</organism>
<gene>
    <name evidence="2" type="ORF">PQ455_18190</name>
</gene>
<dbReference type="RefSeq" id="WP_273687790.1">
    <property type="nucleotide sequence ID" value="NZ_CP117411.1"/>
</dbReference>
<keyword evidence="1" id="KW-0472">Membrane</keyword>
<sequence length="212" mass="22825">MIAGAAPASPLVRGAAAVVAVAAWAGLGLRLDVSWAATGDLSWAIWGMLRFFTIIANLFVAILFSGIALGRPRWSHPSLLGAVTLSILLVGIVFAALLSGLKILAGTALVADVVMHKVVPVLVPIYWLAFAPKGRLIAWDPVRWATVPLFYFVYVLARARIDGKYPYFFFNVERIGWGGVMAYALAMAAGFLLVGFALVWLDRRLGRGVSLQ</sequence>
<feature type="transmembrane region" description="Helical" evidence="1">
    <location>
        <begin position="142"/>
        <end position="161"/>
    </location>
</feature>
<feature type="transmembrane region" description="Helical" evidence="1">
    <location>
        <begin position="103"/>
        <end position="130"/>
    </location>
</feature>
<feature type="transmembrane region" description="Helical" evidence="1">
    <location>
        <begin position="181"/>
        <end position="201"/>
    </location>
</feature>
<dbReference type="EMBL" id="CP117411">
    <property type="protein sequence ID" value="WCT73512.1"/>
    <property type="molecule type" value="Genomic_DNA"/>
</dbReference>
<dbReference type="InterPro" id="IPR049713">
    <property type="entry name" value="Pr6Pr-like"/>
</dbReference>
<feature type="transmembrane region" description="Helical" evidence="1">
    <location>
        <begin position="12"/>
        <end position="31"/>
    </location>
</feature>
<evidence type="ECO:0000256" key="1">
    <source>
        <dbReference type="SAM" id="Phobius"/>
    </source>
</evidence>
<keyword evidence="1" id="KW-1133">Transmembrane helix</keyword>
<accession>A0ABY7TLD7</accession>
<feature type="transmembrane region" description="Helical" evidence="1">
    <location>
        <begin position="79"/>
        <end position="97"/>
    </location>
</feature>
<name>A0ABY7TLD7_9SPHN</name>
<proteinExistence type="predicted"/>
<protein>
    <submittedName>
        <fullName evidence="2">Pr6Pr family membrane protein</fullName>
    </submittedName>
</protein>
<evidence type="ECO:0000313" key="3">
    <source>
        <dbReference type="Proteomes" id="UP001220395"/>
    </source>
</evidence>
<feature type="transmembrane region" description="Helical" evidence="1">
    <location>
        <begin position="43"/>
        <end position="67"/>
    </location>
</feature>